<dbReference type="Pfam" id="PF16561">
    <property type="entry name" value="AMPK1_CBM"/>
    <property type="match status" value="1"/>
</dbReference>
<comment type="similarity">
    <text evidence="1">Belongs to the 5'-AMP-activated protein kinase beta subunit family.</text>
</comment>
<dbReference type="GO" id="GO:0005634">
    <property type="term" value="C:nucleus"/>
    <property type="evidence" value="ECO:0007669"/>
    <property type="project" value="TreeGrafter"/>
</dbReference>
<dbReference type="InterPro" id="IPR032640">
    <property type="entry name" value="AMPK1_CBM"/>
</dbReference>
<evidence type="ECO:0000313" key="5">
    <source>
        <dbReference type="Proteomes" id="UP000053201"/>
    </source>
</evidence>
<sequence length="158" mass="17762">MPPYITTPLSPSLSPSSPPLSPFSYPRRIVTHQQVIFRWHHSSAKTVFLTGEFDGWAVSIPLPRDPACYDEFAITLSLDRTRSWAFKFVVDGEWRCSAAFPTVYDEQGNVNNCLEALTMDKLAEMTLEAFGRRRSMSWPSSGGSDDEVWVPPKLAFSA</sequence>
<evidence type="ECO:0000256" key="1">
    <source>
        <dbReference type="ARBA" id="ARBA00010926"/>
    </source>
</evidence>
<dbReference type="InterPro" id="IPR013783">
    <property type="entry name" value="Ig-like_fold"/>
</dbReference>
<dbReference type="Proteomes" id="UP000053201">
    <property type="component" value="Unassembled WGS sequence"/>
</dbReference>
<organism evidence="4 5">
    <name type="scientific">Spizellomyces punctatus (strain DAOM BR117)</name>
    <dbReference type="NCBI Taxonomy" id="645134"/>
    <lineage>
        <taxon>Eukaryota</taxon>
        <taxon>Fungi</taxon>
        <taxon>Fungi incertae sedis</taxon>
        <taxon>Chytridiomycota</taxon>
        <taxon>Chytridiomycota incertae sedis</taxon>
        <taxon>Chytridiomycetes</taxon>
        <taxon>Spizellomycetales</taxon>
        <taxon>Spizellomycetaceae</taxon>
        <taxon>Spizellomyces</taxon>
    </lineage>
</organism>
<dbReference type="PANTHER" id="PTHR10343">
    <property type="entry name" value="5'-AMP-ACTIVATED PROTEIN KINASE , BETA SUBUNIT"/>
    <property type="match status" value="1"/>
</dbReference>
<dbReference type="InterPro" id="IPR014756">
    <property type="entry name" value="Ig_E-set"/>
</dbReference>
<dbReference type="CDD" id="cd02859">
    <property type="entry name" value="E_set_AMPKbeta_like_N"/>
    <property type="match status" value="1"/>
</dbReference>
<dbReference type="GeneID" id="27692323"/>
<dbReference type="SUPFAM" id="SSF81296">
    <property type="entry name" value="E set domains"/>
    <property type="match status" value="1"/>
</dbReference>
<dbReference type="InterPro" id="IPR050827">
    <property type="entry name" value="CRP1_MDG1_kinase"/>
</dbReference>
<reference evidence="4 5" key="1">
    <citation type="submission" date="2009-08" db="EMBL/GenBank/DDBJ databases">
        <title>The Genome Sequence of Spizellomyces punctatus strain DAOM BR117.</title>
        <authorList>
            <consortium name="The Broad Institute Genome Sequencing Platform"/>
            <person name="Russ C."/>
            <person name="Cuomo C."/>
            <person name="Shea T."/>
            <person name="Young S.K."/>
            <person name="Zeng Q."/>
            <person name="Koehrsen M."/>
            <person name="Haas B."/>
            <person name="Borodovsky M."/>
            <person name="Guigo R."/>
            <person name="Alvarado L."/>
            <person name="Berlin A."/>
            <person name="Bochicchio J."/>
            <person name="Borenstein D."/>
            <person name="Chapman S."/>
            <person name="Chen Z."/>
            <person name="Engels R."/>
            <person name="Freedman E."/>
            <person name="Gellesch M."/>
            <person name="Goldberg J."/>
            <person name="Griggs A."/>
            <person name="Gujja S."/>
            <person name="Heiman D."/>
            <person name="Hepburn T."/>
            <person name="Howarth C."/>
            <person name="Jen D."/>
            <person name="Larson L."/>
            <person name="Lewis B."/>
            <person name="Mehta T."/>
            <person name="Park D."/>
            <person name="Pearson M."/>
            <person name="Roberts A."/>
            <person name="Saif S."/>
            <person name="Shenoy N."/>
            <person name="Sisk P."/>
            <person name="Stolte C."/>
            <person name="Sykes S."/>
            <person name="Thomson T."/>
            <person name="Walk T."/>
            <person name="White J."/>
            <person name="Yandava C."/>
            <person name="Burger G."/>
            <person name="Gray M.W."/>
            <person name="Holland P.W.H."/>
            <person name="King N."/>
            <person name="Lang F.B.F."/>
            <person name="Roger A.J."/>
            <person name="Ruiz-Trillo I."/>
            <person name="Lander E."/>
            <person name="Nusbaum C."/>
        </authorList>
    </citation>
    <scope>NUCLEOTIDE SEQUENCE [LARGE SCALE GENOMIC DNA]</scope>
    <source>
        <strain evidence="4 5">DAOM BR117</strain>
    </source>
</reference>
<proteinExistence type="inferred from homology"/>
<dbReference type="GO" id="GO:0019901">
    <property type="term" value="F:protein kinase binding"/>
    <property type="evidence" value="ECO:0007669"/>
    <property type="project" value="TreeGrafter"/>
</dbReference>
<dbReference type="GO" id="GO:0007165">
    <property type="term" value="P:signal transduction"/>
    <property type="evidence" value="ECO:0007669"/>
    <property type="project" value="TreeGrafter"/>
</dbReference>
<feature type="domain" description="AMP-activated protein kinase glycogen-binding" evidence="3">
    <location>
        <begin position="35"/>
        <end position="116"/>
    </location>
</feature>
<protein>
    <recommendedName>
        <fullName evidence="3">AMP-activated protein kinase glycogen-binding domain-containing protein</fullName>
    </recommendedName>
</protein>
<evidence type="ECO:0000259" key="3">
    <source>
        <dbReference type="Pfam" id="PF16561"/>
    </source>
</evidence>
<dbReference type="AlphaFoldDB" id="A0A0L0HFE0"/>
<dbReference type="RefSeq" id="XP_016608225.1">
    <property type="nucleotide sequence ID" value="XM_016757355.1"/>
</dbReference>
<keyword evidence="5" id="KW-1185">Reference proteome</keyword>
<dbReference type="InParanoid" id="A0A0L0HFE0"/>
<dbReference type="OrthoDB" id="5873279at2759"/>
<dbReference type="VEuPathDB" id="FungiDB:SPPG_09198"/>
<dbReference type="PANTHER" id="PTHR10343:SF84">
    <property type="entry name" value="5'-AMP-ACTIVATED PROTEIN KINASE SUBUNIT BETA-1"/>
    <property type="match status" value="1"/>
</dbReference>
<dbReference type="STRING" id="645134.A0A0L0HFE0"/>
<dbReference type="EMBL" id="KQ257456">
    <property type="protein sequence ID" value="KND00186.1"/>
    <property type="molecule type" value="Genomic_DNA"/>
</dbReference>
<accession>A0A0L0HFE0</accession>
<feature type="region of interest" description="Disordered" evidence="2">
    <location>
        <begin position="1"/>
        <end position="20"/>
    </location>
</feature>
<dbReference type="GO" id="GO:0031588">
    <property type="term" value="C:nucleotide-activated protein kinase complex"/>
    <property type="evidence" value="ECO:0007669"/>
    <property type="project" value="TreeGrafter"/>
</dbReference>
<dbReference type="Gene3D" id="2.60.40.10">
    <property type="entry name" value="Immunoglobulins"/>
    <property type="match status" value="1"/>
</dbReference>
<evidence type="ECO:0000313" key="4">
    <source>
        <dbReference type="EMBL" id="KND00186.1"/>
    </source>
</evidence>
<evidence type="ECO:0000256" key="2">
    <source>
        <dbReference type="SAM" id="MobiDB-lite"/>
    </source>
</evidence>
<dbReference type="GO" id="GO:0005737">
    <property type="term" value="C:cytoplasm"/>
    <property type="evidence" value="ECO:0007669"/>
    <property type="project" value="TreeGrafter"/>
</dbReference>
<gene>
    <name evidence="4" type="ORF">SPPG_09198</name>
</gene>
<name>A0A0L0HFE0_SPIPD</name>